<organism evidence="1 2">
    <name type="scientific">Opisthocomus hoazin</name>
    <name type="common">Hoatzin</name>
    <name type="synonym">Phasianus hoazin</name>
    <dbReference type="NCBI Taxonomy" id="30419"/>
    <lineage>
        <taxon>Eukaryota</taxon>
        <taxon>Metazoa</taxon>
        <taxon>Chordata</taxon>
        <taxon>Craniata</taxon>
        <taxon>Vertebrata</taxon>
        <taxon>Euteleostomi</taxon>
        <taxon>Archelosauria</taxon>
        <taxon>Archosauria</taxon>
        <taxon>Dinosauria</taxon>
        <taxon>Saurischia</taxon>
        <taxon>Theropoda</taxon>
        <taxon>Coelurosauria</taxon>
        <taxon>Aves</taxon>
        <taxon>Neognathae</taxon>
        <taxon>Neoaves</taxon>
        <taxon>Opisthocomiformes</taxon>
        <taxon>Opisthocomidae</taxon>
        <taxon>Opisthocomus</taxon>
    </lineage>
</organism>
<sequence>PLVEEDCVRDRLSDLDVHKSMGPDGTHPRVLRELADVIAEPLSIIFERSWRTGEVPEDWRKANVTPIFKKGKKEDPGNYRPVSLTSIPGKVMEQLILEAIMKQVEEKKVI</sequence>
<feature type="non-terminal residue" evidence="1">
    <location>
        <position position="1"/>
    </location>
</feature>
<proteinExistence type="predicted"/>
<name>A0A091WK36_OPIHO</name>
<evidence type="ECO:0000313" key="1">
    <source>
        <dbReference type="EMBL" id="KFR15490.1"/>
    </source>
</evidence>
<dbReference type="STRING" id="30419.A0A091WK36"/>
<protein>
    <submittedName>
        <fullName evidence="1">RNA-directed DNA polymerase from mobile element jockey</fullName>
    </submittedName>
</protein>
<dbReference type="GO" id="GO:0003964">
    <property type="term" value="F:RNA-directed DNA polymerase activity"/>
    <property type="evidence" value="ECO:0007669"/>
    <property type="project" value="UniProtKB-KW"/>
</dbReference>
<gene>
    <name evidence="1" type="ORF">N306_06008</name>
</gene>
<dbReference type="PANTHER" id="PTHR33395">
    <property type="entry name" value="TRANSCRIPTASE, PUTATIVE-RELATED-RELATED"/>
    <property type="match status" value="1"/>
</dbReference>
<reference evidence="1 2" key="1">
    <citation type="submission" date="2014-04" db="EMBL/GenBank/DDBJ databases">
        <title>Genome evolution of avian class.</title>
        <authorList>
            <person name="Zhang G."/>
            <person name="Li C."/>
        </authorList>
    </citation>
    <scope>NUCLEOTIDE SEQUENCE [LARGE SCALE GENOMIC DNA]</scope>
    <source>
        <strain evidence="1">BGI_N306</strain>
    </source>
</reference>
<dbReference type="GO" id="GO:0061343">
    <property type="term" value="P:cell adhesion involved in heart morphogenesis"/>
    <property type="evidence" value="ECO:0007669"/>
    <property type="project" value="TreeGrafter"/>
</dbReference>
<feature type="non-terminal residue" evidence="1">
    <location>
        <position position="110"/>
    </location>
</feature>
<dbReference type="AlphaFoldDB" id="A0A091WK36"/>
<dbReference type="EMBL" id="KK735707">
    <property type="protein sequence ID" value="KFR15490.1"/>
    <property type="molecule type" value="Genomic_DNA"/>
</dbReference>
<dbReference type="Proteomes" id="UP000053605">
    <property type="component" value="Unassembled WGS sequence"/>
</dbReference>
<accession>A0A091WK36</accession>
<evidence type="ECO:0000313" key="2">
    <source>
        <dbReference type="Proteomes" id="UP000053605"/>
    </source>
</evidence>
<dbReference type="PhylomeDB" id="A0A091WK36"/>
<keyword evidence="1" id="KW-0695">RNA-directed DNA polymerase</keyword>
<keyword evidence="1" id="KW-0548">Nucleotidyltransferase</keyword>
<keyword evidence="2" id="KW-1185">Reference proteome</keyword>
<keyword evidence="1" id="KW-0808">Transferase</keyword>
<dbReference type="PANTHER" id="PTHR33395:SF22">
    <property type="entry name" value="REVERSE TRANSCRIPTASE DOMAIN-CONTAINING PROTEIN"/>
    <property type="match status" value="1"/>
</dbReference>
<dbReference type="GO" id="GO:0007508">
    <property type="term" value="P:larval heart development"/>
    <property type="evidence" value="ECO:0007669"/>
    <property type="project" value="TreeGrafter"/>
</dbReference>
<dbReference type="GO" id="GO:0031012">
    <property type="term" value="C:extracellular matrix"/>
    <property type="evidence" value="ECO:0007669"/>
    <property type="project" value="TreeGrafter"/>
</dbReference>